<dbReference type="Gene3D" id="3.10.10.10">
    <property type="entry name" value="HIV Type 1 Reverse Transcriptase, subunit A, domain 1"/>
    <property type="match status" value="1"/>
</dbReference>
<gene>
    <name evidence="5" type="ORF">GRJ2_003503000</name>
</gene>
<keyword evidence="6" id="KW-1185">Reference proteome</keyword>
<accession>A0ABC9YLU6</accession>
<dbReference type="InterPro" id="IPR000477">
    <property type="entry name" value="RT_dom"/>
</dbReference>
<dbReference type="AlphaFoldDB" id="A0ABC9YLU6"/>
<dbReference type="EMBL" id="BAAFJT010000363">
    <property type="protein sequence ID" value="GAB0210372.1"/>
    <property type="molecule type" value="Genomic_DNA"/>
</dbReference>
<evidence type="ECO:0000256" key="1">
    <source>
        <dbReference type="ARBA" id="ARBA00010879"/>
    </source>
</evidence>
<reference evidence="5 6" key="1">
    <citation type="submission" date="2024-06" db="EMBL/GenBank/DDBJ databases">
        <title>The draft genome of Grus japonensis, version 3.</title>
        <authorList>
            <person name="Nabeshima K."/>
            <person name="Suzuki S."/>
            <person name="Onuma M."/>
        </authorList>
    </citation>
    <scope>NUCLEOTIDE SEQUENCE [LARGE SCALE GENOMIC DNA]</scope>
    <source>
        <strain evidence="5 6">451A</strain>
    </source>
</reference>
<name>A0ABC9YLU6_GRUJA</name>
<dbReference type="EC" id="3.1.26.4" evidence="2"/>
<evidence type="ECO:0000259" key="4">
    <source>
        <dbReference type="PROSITE" id="PS50878"/>
    </source>
</evidence>
<dbReference type="InterPro" id="IPR043128">
    <property type="entry name" value="Rev_trsase/Diguanyl_cyclase"/>
</dbReference>
<evidence type="ECO:0000313" key="6">
    <source>
        <dbReference type="Proteomes" id="UP001623348"/>
    </source>
</evidence>
<feature type="region of interest" description="Disordered" evidence="3">
    <location>
        <begin position="133"/>
        <end position="167"/>
    </location>
</feature>
<comment type="caution">
    <text evidence="5">The sequence shown here is derived from an EMBL/GenBank/DDBJ whole genome shotgun (WGS) entry which is preliminary data.</text>
</comment>
<protein>
    <recommendedName>
        <fullName evidence="2">ribonuclease H</fullName>
        <ecNumber evidence="2">3.1.26.4</ecNumber>
    </recommendedName>
</protein>
<dbReference type="Pfam" id="PF00078">
    <property type="entry name" value="RVT_1"/>
    <property type="match status" value="1"/>
</dbReference>
<dbReference type="InterPro" id="IPR051320">
    <property type="entry name" value="Viral_Replic_Matur_Polypro"/>
</dbReference>
<dbReference type="InterPro" id="IPR043502">
    <property type="entry name" value="DNA/RNA_pol_sf"/>
</dbReference>
<dbReference type="FunFam" id="3.30.70.270:FF:000020">
    <property type="entry name" value="Transposon Tf2-6 polyprotein-like Protein"/>
    <property type="match status" value="1"/>
</dbReference>
<organism evidence="5 6">
    <name type="scientific">Grus japonensis</name>
    <name type="common">Japanese crane</name>
    <name type="synonym">Red-crowned crane</name>
    <dbReference type="NCBI Taxonomy" id="30415"/>
    <lineage>
        <taxon>Eukaryota</taxon>
        <taxon>Metazoa</taxon>
        <taxon>Chordata</taxon>
        <taxon>Craniata</taxon>
        <taxon>Vertebrata</taxon>
        <taxon>Euteleostomi</taxon>
        <taxon>Archelosauria</taxon>
        <taxon>Archosauria</taxon>
        <taxon>Dinosauria</taxon>
        <taxon>Saurischia</taxon>
        <taxon>Theropoda</taxon>
        <taxon>Coelurosauria</taxon>
        <taxon>Aves</taxon>
        <taxon>Neognathae</taxon>
        <taxon>Neoaves</taxon>
        <taxon>Gruiformes</taxon>
        <taxon>Gruidae</taxon>
        <taxon>Grus</taxon>
    </lineage>
</organism>
<evidence type="ECO:0000313" key="5">
    <source>
        <dbReference type="EMBL" id="GAB0210372.1"/>
    </source>
</evidence>
<comment type="similarity">
    <text evidence="1">Belongs to the beta type-B retroviral polymerase family. HERV class-II K(HML-2) pol subfamily.</text>
</comment>
<proteinExistence type="inferred from homology"/>
<evidence type="ECO:0000256" key="3">
    <source>
        <dbReference type="SAM" id="MobiDB-lite"/>
    </source>
</evidence>
<feature type="domain" description="Reverse transcriptase" evidence="4">
    <location>
        <begin position="292"/>
        <end position="473"/>
    </location>
</feature>
<dbReference type="PROSITE" id="PS50878">
    <property type="entry name" value="RT_POL"/>
    <property type="match status" value="1"/>
</dbReference>
<dbReference type="PANTHER" id="PTHR33064">
    <property type="entry name" value="POL PROTEIN"/>
    <property type="match status" value="1"/>
</dbReference>
<feature type="compositionally biased region" description="Basic and acidic residues" evidence="3">
    <location>
        <begin position="155"/>
        <end position="164"/>
    </location>
</feature>
<sequence length="621" mass="70098">MWQKFVRSAPSSYANSLAVIDWKSEEAPTVDEVAGRLRQYEESLSSSLVSAVEKLSRDVRQLKEDMSYSPPVQTRIAAVRSKRFSAPKRGYRAYTPRGILWFYLRDHGEDMRKWDGKPTSTLRACVHELQGKTAVQRDSSRKNAAPVSTRQPPRPSERPDRTYDPLEGTSKSFLQELTLLEAEVSLTGNEWEKHPIVTGPEAACILGIDYLRRGYFKDPKGYWWAFGIAASEAEEIEPLSSLPGLSEDPSVVGLLRVEEQQVPIATTTVHRWQYHTNRDSLVPIHKLIGQLEGQGVISRTHSPFNSPIWPVRKSNGEWRLTVDYRGLNEVTLPMSAAMPDMLELLYELESKAAKWYATIDRAHAFFSIPLAAECRPQFAFTWRGIQYTWNRLPQGWKHSPTICHGLIQTALEKGEAPEYLQYIDDIIVWGNSAQEVSEKGKKIIQILLQAGFAIKPSKVKGPVQHIQFLGIRWHDGRRQIPMDVINKIAAMSPPTNKKEAQAFLGVVGFWRMHIPNYSLIVSPLYHVTRKKNEFKWGPEQRQAFEQIKQEIVHAIALGPVRAGSDVKNVLYTAARENGPNLESLAESTRGDLRLTPGVLESGIQRIRGPLHSNGKGDIGSL</sequence>
<dbReference type="SUPFAM" id="SSF56672">
    <property type="entry name" value="DNA/RNA polymerases"/>
    <property type="match status" value="1"/>
</dbReference>
<dbReference type="Gene3D" id="3.30.70.270">
    <property type="match status" value="2"/>
</dbReference>
<dbReference type="GO" id="GO:0004523">
    <property type="term" value="F:RNA-DNA hybrid ribonuclease activity"/>
    <property type="evidence" value="ECO:0007669"/>
    <property type="project" value="UniProtKB-EC"/>
</dbReference>
<dbReference type="Proteomes" id="UP001623348">
    <property type="component" value="Unassembled WGS sequence"/>
</dbReference>
<dbReference type="PANTHER" id="PTHR33064:SF29">
    <property type="entry name" value="PEPTIDASE A2 DOMAIN-CONTAINING PROTEIN-RELATED"/>
    <property type="match status" value="1"/>
</dbReference>
<evidence type="ECO:0000256" key="2">
    <source>
        <dbReference type="ARBA" id="ARBA00012180"/>
    </source>
</evidence>